<dbReference type="Proteomes" id="UP000186406">
    <property type="component" value="Unassembled WGS sequence"/>
</dbReference>
<reference evidence="1 2" key="1">
    <citation type="submission" date="2016-12" db="EMBL/GenBank/DDBJ databases">
        <authorList>
            <person name="Song W.-J."/>
            <person name="Kurnit D.M."/>
        </authorList>
    </citation>
    <scope>NUCLEOTIDE SEQUENCE [LARGE SCALE GENOMIC DNA]</scope>
    <source>
        <strain evidence="1 2">DSM 19599</strain>
    </source>
</reference>
<dbReference type="AlphaFoldDB" id="A0A1M7ZL74"/>
<protein>
    <submittedName>
        <fullName evidence="1">Uncharacterized protein</fullName>
    </submittedName>
</protein>
<name>A0A1M7ZL74_9HYPH</name>
<dbReference type="STRING" id="1123029.SAMN02745172_02272"/>
<dbReference type="RefSeq" id="WP_073628686.1">
    <property type="nucleotide sequence ID" value="NZ_FRXO01000004.1"/>
</dbReference>
<evidence type="ECO:0000313" key="1">
    <source>
        <dbReference type="EMBL" id="SHO65627.1"/>
    </source>
</evidence>
<sequence>MTLLTGETDVFSADAAADGRAVVLFLSKRQGDEEGVYGAAEAAAVTAVLQELAAEGWRLSVRAMFDAEVAEPAAFETGFAHGVDIVGAFEAPSLSAALAGTVRLERAGWARRFTTEWLIGPREFATVAGRGGEVDRPWGFIALWEWNDAWTAASPEARREYDLECDVAFNGDLDLNINIAGRHRLDWAHGWHHLGIWEAASLEAVDRAMQGHEHAADFMFTTSRHFIGRRRPLADLIAAA</sequence>
<organism evidence="1 2">
    <name type="scientific">Pseudoxanthobacter soli DSM 19599</name>
    <dbReference type="NCBI Taxonomy" id="1123029"/>
    <lineage>
        <taxon>Bacteria</taxon>
        <taxon>Pseudomonadati</taxon>
        <taxon>Pseudomonadota</taxon>
        <taxon>Alphaproteobacteria</taxon>
        <taxon>Hyphomicrobiales</taxon>
        <taxon>Segnochrobactraceae</taxon>
        <taxon>Pseudoxanthobacter</taxon>
    </lineage>
</organism>
<dbReference type="OrthoDB" id="3667245at2"/>
<proteinExistence type="predicted"/>
<accession>A0A1M7ZL74</accession>
<keyword evidence="2" id="KW-1185">Reference proteome</keyword>
<evidence type="ECO:0000313" key="2">
    <source>
        <dbReference type="Proteomes" id="UP000186406"/>
    </source>
</evidence>
<dbReference type="EMBL" id="FRXO01000004">
    <property type="protein sequence ID" value="SHO65627.1"/>
    <property type="molecule type" value="Genomic_DNA"/>
</dbReference>
<gene>
    <name evidence="1" type="ORF">SAMN02745172_02272</name>
</gene>